<feature type="transmembrane region" description="Helical" evidence="7">
    <location>
        <begin position="202"/>
        <end position="223"/>
    </location>
</feature>
<organism evidence="9 10">
    <name type="scientific">Marinomonas balearica</name>
    <dbReference type="NCBI Taxonomy" id="491947"/>
    <lineage>
        <taxon>Bacteria</taxon>
        <taxon>Pseudomonadati</taxon>
        <taxon>Pseudomonadota</taxon>
        <taxon>Gammaproteobacteria</taxon>
        <taxon>Oceanospirillales</taxon>
        <taxon>Oceanospirillaceae</taxon>
        <taxon>Marinomonas</taxon>
    </lineage>
</organism>
<accession>A0A4R6M646</accession>
<dbReference type="GO" id="GO:0016020">
    <property type="term" value="C:membrane"/>
    <property type="evidence" value="ECO:0007669"/>
    <property type="project" value="UniProtKB-SubCell"/>
</dbReference>
<dbReference type="PANTHER" id="PTHR43066:SF26">
    <property type="entry name" value="RHOMBOID PROTEASE GLPG"/>
    <property type="match status" value="1"/>
</dbReference>
<evidence type="ECO:0000313" key="9">
    <source>
        <dbReference type="EMBL" id="TDO96837.1"/>
    </source>
</evidence>
<keyword evidence="2" id="KW-1003">Cell membrane</keyword>
<sequence length="288" mass="32060">MYLVYTFETNEDPSELTKALWRVKIGHQVVTKTSGDELWVTDPKYVQATLELVTIWKQDALALTQVTVNRPTNSRQSIKTLVIETPVSCLFLLCTLAVCFLTQLGDNSEAVKWFLISPIFSQSGQLFSLPLLRVLESGEVWRLITPTFLHFSILHLVFNGLWVWDIGRKLERLIGSVTWLIGALVISIGANVLQYLLSNTVYFGGLSGLVYGLIGVAWLLPYILKNTPQIVSKRLFVFFMVWLGIGFTPLTESVGLGAIANTAHIVGLLLGLVLGFLYGVISKRLSNV</sequence>
<evidence type="ECO:0000256" key="1">
    <source>
        <dbReference type="ARBA" id="ARBA00004141"/>
    </source>
</evidence>
<feature type="transmembrane region" description="Helical" evidence="7">
    <location>
        <begin position="235"/>
        <end position="251"/>
    </location>
</feature>
<dbReference type="AlphaFoldDB" id="A0A4R6M646"/>
<dbReference type="Gene3D" id="1.20.1540.10">
    <property type="entry name" value="Rhomboid-like"/>
    <property type="match status" value="1"/>
</dbReference>
<feature type="transmembrane region" description="Helical" evidence="7">
    <location>
        <begin position="176"/>
        <end position="196"/>
    </location>
</feature>
<evidence type="ECO:0000256" key="4">
    <source>
        <dbReference type="ARBA" id="ARBA00022692"/>
    </source>
</evidence>
<proteinExistence type="predicted"/>
<feature type="transmembrane region" description="Helical" evidence="7">
    <location>
        <begin position="81"/>
        <end position="101"/>
    </location>
</feature>
<evidence type="ECO:0000256" key="7">
    <source>
        <dbReference type="SAM" id="Phobius"/>
    </source>
</evidence>
<keyword evidence="4 7" id="KW-0812">Transmembrane</keyword>
<keyword evidence="10" id="KW-1185">Reference proteome</keyword>
<keyword evidence="3" id="KW-0997">Cell inner membrane</keyword>
<feature type="transmembrane region" description="Helical" evidence="7">
    <location>
        <begin position="263"/>
        <end position="281"/>
    </location>
</feature>
<dbReference type="InterPro" id="IPR035952">
    <property type="entry name" value="Rhomboid-like_sf"/>
</dbReference>
<comment type="subcellular location">
    <subcellularLocation>
        <location evidence="1">Membrane</location>
        <topology evidence="1">Multi-pass membrane protein</topology>
    </subcellularLocation>
</comment>
<evidence type="ECO:0000259" key="8">
    <source>
        <dbReference type="Pfam" id="PF01694"/>
    </source>
</evidence>
<evidence type="ECO:0000256" key="6">
    <source>
        <dbReference type="ARBA" id="ARBA00023136"/>
    </source>
</evidence>
<name>A0A4R6M646_9GAMM</name>
<dbReference type="PANTHER" id="PTHR43066">
    <property type="entry name" value="RHOMBOID-RELATED PROTEIN"/>
    <property type="match status" value="1"/>
</dbReference>
<gene>
    <name evidence="9" type="ORF">DFP79_2606</name>
</gene>
<reference evidence="9 10" key="1">
    <citation type="submission" date="2019-03" db="EMBL/GenBank/DDBJ databases">
        <title>Genomic Encyclopedia of Type Strains, Phase III (KMG-III): the genomes of soil and plant-associated and newly described type strains.</title>
        <authorList>
            <person name="Whitman W."/>
        </authorList>
    </citation>
    <scope>NUCLEOTIDE SEQUENCE [LARGE SCALE GENOMIC DNA]</scope>
    <source>
        <strain evidence="9 10">CECT 7378</strain>
    </source>
</reference>
<feature type="domain" description="Peptidase S54 rhomboid" evidence="8">
    <location>
        <begin position="138"/>
        <end position="278"/>
    </location>
</feature>
<dbReference type="SUPFAM" id="SSF144091">
    <property type="entry name" value="Rhomboid-like"/>
    <property type="match status" value="1"/>
</dbReference>
<dbReference type="Pfam" id="PF01694">
    <property type="entry name" value="Rhomboid"/>
    <property type="match status" value="1"/>
</dbReference>
<comment type="caution">
    <text evidence="9">The sequence shown here is derived from an EMBL/GenBank/DDBJ whole genome shotgun (WGS) entry which is preliminary data.</text>
</comment>
<protein>
    <submittedName>
        <fullName evidence="9">GlpG protein</fullName>
    </submittedName>
</protein>
<evidence type="ECO:0000256" key="5">
    <source>
        <dbReference type="ARBA" id="ARBA00022989"/>
    </source>
</evidence>
<evidence type="ECO:0000256" key="2">
    <source>
        <dbReference type="ARBA" id="ARBA00022475"/>
    </source>
</evidence>
<dbReference type="EMBL" id="SNXC01000013">
    <property type="protein sequence ID" value="TDO96837.1"/>
    <property type="molecule type" value="Genomic_DNA"/>
</dbReference>
<dbReference type="GO" id="GO:0004252">
    <property type="term" value="F:serine-type endopeptidase activity"/>
    <property type="evidence" value="ECO:0007669"/>
    <property type="project" value="InterPro"/>
</dbReference>
<feature type="transmembrane region" description="Helical" evidence="7">
    <location>
        <begin position="144"/>
        <end position="164"/>
    </location>
</feature>
<dbReference type="RefSeq" id="WP_133504335.1">
    <property type="nucleotide sequence ID" value="NZ_SNXC01000013.1"/>
</dbReference>
<keyword evidence="6 7" id="KW-0472">Membrane</keyword>
<dbReference type="Proteomes" id="UP000294656">
    <property type="component" value="Unassembled WGS sequence"/>
</dbReference>
<keyword evidence="5 7" id="KW-1133">Transmembrane helix</keyword>
<dbReference type="InterPro" id="IPR022764">
    <property type="entry name" value="Peptidase_S54_rhomboid_dom"/>
</dbReference>
<evidence type="ECO:0000313" key="10">
    <source>
        <dbReference type="Proteomes" id="UP000294656"/>
    </source>
</evidence>
<dbReference type="OrthoDB" id="9778341at2"/>
<evidence type="ECO:0000256" key="3">
    <source>
        <dbReference type="ARBA" id="ARBA00022519"/>
    </source>
</evidence>